<dbReference type="CDD" id="cd06587">
    <property type="entry name" value="VOC"/>
    <property type="match status" value="1"/>
</dbReference>
<dbReference type="Proteomes" id="UP000291189">
    <property type="component" value="Unassembled WGS sequence"/>
</dbReference>
<dbReference type="InterPro" id="IPR041581">
    <property type="entry name" value="Glyoxalase_6"/>
</dbReference>
<dbReference type="EMBL" id="SDPU01000012">
    <property type="protein sequence ID" value="RYU14149.1"/>
    <property type="molecule type" value="Genomic_DNA"/>
</dbReference>
<gene>
    <name evidence="2" type="ORF">ETU37_04380</name>
</gene>
<accession>A0A4Q5J8I4</accession>
<dbReference type="OrthoDB" id="3212826at2"/>
<keyword evidence="3" id="KW-1185">Reference proteome</keyword>
<reference evidence="2 3" key="1">
    <citation type="submission" date="2019-01" db="EMBL/GenBank/DDBJ databases">
        <title>Nocardioides guangzhouensis sp. nov., an actinobacterium isolated from soil.</title>
        <authorList>
            <person name="Fu Y."/>
            <person name="Cai Y."/>
            <person name="Lin Z."/>
            <person name="Chen P."/>
        </authorList>
    </citation>
    <scope>NUCLEOTIDE SEQUENCE [LARGE SCALE GENOMIC DNA]</scope>
    <source>
        <strain evidence="2 3">NBRC 105384</strain>
    </source>
</reference>
<feature type="domain" description="Glyoxalase-like" evidence="1">
    <location>
        <begin position="131"/>
        <end position="229"/>
    </location>
</feature>
<dbReference type="InterPro" id="IPR029068">
    <property type="entry name" value="Glyas_Bleomycin-R_OHBP_Dase"/>
</dbReference>
<proteinExistence type="predicted"/>
<dbReference type="Gene3D" id="3.10.180.10">
    <property type="entry name" value="2,3-Dihydroxybiphenyl 1,2-Dioxygenase, domain 1"/>
    <property type="match status" value="2"/>
</dbReference>
<evidence type="ECO:0000313" key="3">
    <source>
        <dbReference type="Proteomes" id="UP000291189"/>
    </source>
</evidence>
<dbReference type="AlphaFoldDB" id="A0A4Q5J8I4"/>
<feature type="domain" description="Glyoxalase-like" evidence="1">
    <location>
        <begin position="13"/>
        <end position="115"/>
    </location>
</feature>
<dbReference type="SUPFAM" id="SSF54593">
    <property type="entry name" value="Glyoxalase/Bleomycin resistance protein/Dihydroxybiphenyl dioxygenase"/>
    <property type="match status" value="1"/>
</dbReference>
<dbReference type="PANTHER" id="PTHR35908:SF1">
    <property type="entry name" value="CONSERVED PROTEIN"/>
    <property type="match status" value="1"/>
</dbReference>
<evidence type="ECO:0000259" key="1">
    <source>
        <dbReference type="Pfam" id="PF18029"/>
    </source>
</evidence>
<dbReference type="RefSeq" id="WP_129985695.1">
    <property type="nucleotide sequence ID" value="NZ_SDPU01000012.1"/>
</dbReference>
<comment type="caution">
    <text evidence="2">The sequence shown here is derived from an EMBL/GenBank/DDBJ whole genome shotgun (WGS) entry which is preliminary data.</text>
</comment>
<name>A0A4Q5J8I4_9ACTN</name>
<dbReference type="Pfam" id="PF18029">
    <property type="entry name" value="Glyoxalase_6"/>
    <property type="match status" value="2"/>
</dbReference>
<sequence length="232" mass="25364">MTPATPDARWLELCMDTQENGPRLGAFWAAVIGGEHRASADDPAGDVVVDVPEGGGIAMCVVPEGKTVKHRVHLDVYTASIADLEALGATVQIPAEESGLGWTVMADPEGGEFCAFLREPDKLPPYRLHGVGIDCVDAEATARWWGERFGVEPVNPEGEDWWTLEKVTHDPVMTLDFAPVPEPKTVKNRVHWDVYGDVAAFERAGATVLWEMPKWITMADPEGNEFCVFPPV</sequence>
<evidence type="ECO:0000313" key="2">
    <source>
        <dbReference type="EMBL" id="RYU14149.1"/>
    </source>
</evidence>
<protein>
    <submittedName>
        <fullName evidence="2">VOC family protein</fullName>
    </submittedName>
</protein>
<dbReference type="PANTHER" id="PTHR35908">
    <property type="entry name" value="HYPOTHETICAL FUSION PROTEIN"/>
    <property type="match status" value="1"/>
</dbReference>
<organism evidence="2 3">
    <name type="scientific">Nocardioides iriomotensis</name>
    <dbReference type="NCBI Taxonomy" id="715784"/>
    <lineage>
        <taxon>Bacteria</taxon>
        <taxon>Bacillati</taxon>
        <taxon>Actinomycetota</taxon>
        <taxon>Actinomycetes</taxon>
        <taxon>Propionibacteriales</taxon>
        <taxon>Nocardioidaceae</taxon>
        <taxon>Nocardioides</taxon>
    </lineage>
</organism>